<organism evidence="2 3">
    <name type="scientific">Cereibacter changlensis</name>
    <dbReference type="NCBI Taxonomy" id="402884"/>
    <lineage>
        <taxon>Bacteria</taxon>
        <taxon>Pseudomonadati</taxon>
        <taxon>Pseudomonadota</taxon>
        <taxon>Alphaproteobacteria</taxon>
        <taxon>Rhodobacterales</taxon>
        <taxon>Paracoccaceae</taxon>
        <taxon>Cereibacter</taxon>
    </lineage>
</organism>
<gene>
    <name evidence="2" type="ORF">LX76_04043</name>
</gene>
<sequence length="301" mass="32189">MQINPVGGFWAASPAVVGAEQPVGSAPHARDTTWTQKRGWAGSRTQAWTTGWRRSLRPGRTPDPPPRSPARHDPPGSTTGPLRRPADPGAAGHRSSSRRAQPHLSGSAEAPEFAALTLPKLVAGTRLVLTDSQVEWLAPPTDVAACSRLTRLLWLGKRCAPRGEGGPRAGALWECDRLPFLVRSLSGAGIQAARPGCELTLPAEDIWLGTAFFGAHRCSSTCKTLPNLSRSSRSIRPSSSCSRDGPAARPTRSGKPLTPAPDASTVKSGPRWQEKLSLRLSKMPGSAWRRELIFCVDVALD</sequence>
<dbReference type="EMBL" id="QKZS01000018">
    <property type="protein sequence ID" value="PZX49002.1"/>
    <property type="molecule type" value="Genomic_DNA"/>
</dbReference>
<feature type="compositionally biased region" description="Low complexity" evidence="1">
    <location>
        <begin position="229"/>
        <end position="243"/>
    </location>
</feature>
<reference evidence="2 3" key="1">
    <citation type="submission" date="2018-06" db="EMBL/GenBank/DDBJ databases">
        <title>Genomic Encyclopedia of Archaeal and Bacterial Type Strains, Phase II (KMG-II): from individual species to whole genera.</title>
        <authorList>
            <person name="Goeker M."/>
        </authorList>
    </citation>
    <scope>NUCLEOTIDE SEQUENCE [LARGE SCALE GENOMIC DNA]</scope>
    <source>
        <strain evidence="2 3">DSM 18774</strain>
    </source>
</reference>
<feature type="region of interest" description="Disordered" evidence="1">
    <location>
        <begin position="21"/>
        <end position="108"/>
    </location>
</feature>
<feature type="region of interest" description="Disordered" evidence="1">
    <location>
        <begin position="229"/>
        <end position="269"/>
    </location>
</feature>
<proteinExistence type="predicted"/>
<dbReference type="Proteomes" id="UP000249538">
    <property type="component" value="Unassembled WGS sequence"/>
</dbReference>
<protein>
    <submittedName>
        <fullName evidence="2">Uncharacterized protein</fullName>
    </submittedName>
</protein>
<comment type="caution">
    <text evidence="2">The sequence shown here is derived from an EMBL/GenBank/DDBJ whole genome shotgun (WGS) entry which is preliminary data.</text>
</comment>
<evidence type="ECO:0000313" key="2">
    <source>
        <dbReference type="EMBL" id="PZX49002.1"/>
    </source>
</evidence>
<dbReference type="AlphaFoldDB" id="A0A2W7SE95"/>
<name>A0A2W7SE95_9RHOB</name>
<accession>A0A2W7SE95</accession>
<evidence type="ECO:0000256" key="1">
    <source>
        <dbReference type="SAM" id="MobiDB-lite"/>
    </source>
</evidence>
<evidence type="ECO:0000313" key="3">
    <source>
        <dbReference type="Proteomes" id="UP000249538"/>
    </source>
</evidence>